<evidence type="ECO:0000313" key="11">
    <source>
        <dbReference type="Proteomes" id="UP000001941"/>
    </source>
</evidence>
<dbReference type="InterPro" id="IPR005667">
    <property type="entry name" value="Sulph_transpt2"/>
</dbReference>
<proteinExistence type="inferred from homology"/>
<reference evidence="11" key="1">
    <citation type="journal article" date="2016" name="Stand. Genomic Sci.">
        <title>Complete genome sequence of Methanospirillum hungatei type strain JF1.</title>
        <authorList>
            <person name="Gunsalus R.P."/>
            <person name="Cook L.E."/>
            <person name="Crable B."/>
            <person name="Rohlin L."/>
            <person name="McDonald E."/>
            <person name="Mouttaki H."/>
            <person name="Sieber J.R."/>
            <person name="Poweleit N."/>
            <person name="Zhou H."/>
            <person name="Lapidus A.L."/>
            <person name="Daligault H.E."/>
            <person name="Land M."/>
            <person name="Gilna P."/>
            <person name="Ivanova N."/>
            <person name="Kyrpides N."/>
            <person name="Culley D.E."/>
            <person name="McInerney M.J."/>
        </authorList>
    </citation>
    <scope>NUCLEOTIDE SEQUENCE [LARGE SCALE GENOMIC DNA]</scope>
    <source>
        <strain evidence="11">ATCC 27890 / DSM 864 / NBRC 100397 / JF-1</strain>
    </source>
</reference>
<keyword evidence="4 8" id="KW-0812">Transmembrane</keyword>
<feature type="transmembrane region" description="Helical" evidence="8">
    <location>
        <begin position="103"/>
        <end position="121"/>
    </location>
</feature>
<feature type="transmembrane region" description="Helical" evidence="8">
    <location>
        <begin position="211"/>
        <end position="235"/>
    </location>
</feature>
<evidence type="ECO:0000256" key="8">
    <source>
        <dbReference type="RuleBase" id="RU363032"/>
    </source>
</evidence>
<evidence type="ECO:0000313" key="10">
    <source>
        <dbReference type="EMBL" id="ABD41719.1"/>
    </source>
</evidence>
<dbReference type="KEGG" id="mhu:Mhun_2009"/>
<dbReference type="NCBIfam" id="TIGR01581">
    <property type="entry name" value="Mo_ABC_porter"/>
    <property type="match status" value="1"/>
</dbReference>
<dbReference type="PANTHER" id="PTHR30406:SF8">
    <property type="entry name" value="SULFATE TRANSPORT SYSTEM PERMEASE PROTEIN CYST"/>
    <property type="match status" value="1"/>
</dbReference>
<evidence type="ECO:0000256" key="1">
    <source>
        <dbReference type="ARBA" id="ARBA00004141"/>
    </source>
</evidence>
<feature type="transmembrane region" description="Helical" evidence="8">
    <location>
        <begin position="183"/>
        <end position="205"/>
    </location>
</feature>
<evidence type="ECO:0000256" key="6">
    <source>
        <dbReference type="ARBA" id="ARBA00023032"/>
    </source>
</evidence>
<feature type="transmembrane region" description="Helical" evidence="8">
    <location>
        <begin position="127"/>
        <end position="155"/>
    </location>
</feature>
<comment type="subcellular location">
    <subcellularLocation>
        <location evidence="8">Cell membrane</location>
        <topology evidence="8">Multi-pass membrane protein</topology>
    </subcellularLocation>
    <subcellularLocation>
        <location evidence="1">Membrane</location>
        <topology evidence="1">Multi-pass membrane protein</topology>
    </subcellularLocation>
</comment>
<evidence type="ECO:0000256" key="2">
    <source>
        <dbReference type="ARBA" id="ARBA00022448"/>
    </source>
</evidence>
<dbReference type="Pfam" id="PF00528">
    <property type="entry name" value="BPD_transp_1"/>
    <property type="match status" value="1"/>
</dbReference>
<dbReference type="GO" id="GO:0015419">
    <property type="term" value="F:ABC-type sulfate transporter activity"/>
    <property type="evidence" value="ECO:0007669"/>
    <property type="project" value="InterPro"/>
</dbReference>
<dbReference type="AlphaFoldDB" id="Q2FMG5"/>
<evidence type="ECO:0000259" key="9">
    <source>
        <dbReference type="PROSITE" id="PS50928"/>
    </source>
</evidence>
<keyword evidence="11" id="KW-1185">Reference proteome</keyword>
<organism evidence="10 11">
    <name type="scientific">Methanospirillum hungatei JF-1 (strain ATCC 27890 / DSM 864 / NBRC 100397 / JF-1)</name>
    <dbReference type="NCBI Taxonomy" id="323259"/>
    <lineage>
        <taxon>Archaea</taxon>
        <taxon>Methanobacteriati</taxon>
        <taxon>Methanobacteriota</taxon>
        <taxon>Stenosarchaea group</taxon>
        <taxon>Methanomicrobia</taxon>
        <taxon>Methanomicrobiales</taxon>
        <taxon>Methanospirillaceae</taxon>
        <taxon>Methanospirillum</taxon>
    </lineage>
</organism>
<protein>
    <submittedName>
        <fullName evidence="10">NifC-like ABC-type porter</fullName>
    </submittedName>
</protein>
<evidence type="ECO:0000256" key="7">
    <source>
        <dbReference type="ARBA" id="ARBA00023136"/>
    </source>
</evidence>
<evidence type="ECO:0000256" key="4">
    <source>
        <dbReference type="ARBA" id="ARBA00022692"/>
    </source>
</evidence>
<dbReference type="GO" id="GO:0005886">
    <property type="term" value="C:plasma membrane"/>
    <property type="evidence" value="ECO:0007669"/>
    <property type="project" value="UniProtKB-SubCell"/>
</dbReference>
<comment type="similarity">
    <text evidence="8">Belongs to the binding-protein-dependent transport system permease family.</text>
</comment>
<dbReference type="STRING" id="323259.Mhun_2009"/>
<dbReference type="OrthoDB" id="11163at2157"/>
<evidence type="ECO:0000256" key="5">
    <source>
        <dbReference type="ARBA" id="ARBA00022989"/>
    </source>
</evidence>
<dbReference type="CDD" id="cd06261">
    <property type="entry name" value="TM_PBP2"/>
    <property type="match status" value="1"/>
</dbReference>
<name>Q2FMG5_METHJ</name>
<dbReference type="NCBIfam" id="TIGR02141">
    <property type="entry name" value="modB_ABC"/>
    <property type="match status" value="1"/>
</dbReference>
<keyword evidence="5 8" id="KW-1133">Transmembrane helix</keyword>
<dbReference type="GO" id="GO:0015098">
    <property type="term" value="F:molybdate ion transmembrane transporter activity"/>
    <property type="evidence" value="ECO:0007669"/>
    <property type="project" value="InterPro"/>
</dbReference>
<dbReference type="FunCoup" id="Q2FMG5">
    <property type="interactions" value="11"/>
</dbReference>
<dbReference type="Proteomes" id="UP000001941">
    <property type="component" value="Chromosome"/>
</dbReference>
<dbReference type="InterPro" id="IPR011867">
    <property type="entry name" value="ModB_ABC"/>
</dbReference>
<feature type="transmembrane region" description="Helical" evidence="8">
    <location>
        <begin position="12"/>
        <end position="39"/>
    </location>
</feature>
<dbReference type="HOGENOM" id="CLU_016047_14_1_2"/>
<feature type="domain" description="ABC transmembrane type-1" evidence="9">
    <location>
        <begin position="59"/>
        <end position="261"/>
    </location>
</feature>
<evidence type="ECO:0000256" key="3">
    <source>
        <dbReference type="ARBA" id="ARBA00022505"/>
    </source>
</evidence>
<dbReference type="EnsemblBacteria" id="ABD41719">
    <property type="protein sequence ID" value="ABD41719"/>
    <property type="gene ID" value="Mhun_2009"/>
</dbReference>
<dbReference type="Gene3D" id="1.10.3720.10">
    <property type="entry name" value="MetI-like"/>
    <property type="match status" value="1"/>
</dbReference>
<dbReference type="InterPro" id="IPR035906">
    <property type="entry name" value="MetI-like_sf"/>
</dbReference>
<keyword evidence="6" id="KW-0764">Sulfate transport</keyword>
<dbReference type="PROSITE" id="PS50928">
    <property type="entry name" value="ABC_TM1"/>
    <property type="match status" value="1"/>
</dbReference>
<keyword evidence="2 8" id="KW-0813">Transport</keyword>
<feature type="transmembrane region" description="Helical" evidence="8">
    <location>
        <begin position="242"/>
        <end position="264"/>
    </location>
</feature>
<dbReference type="InterPro" id="IPR000515">
    <property type="entry name" value="MetI-like"/>
</dbReference>
<feature type="transmembrane region" description="Helical" evidence="8">
    <location>
        <begin position="59"/>
        <end position="82"/>
    </location>
</feature>
<dbReference type="InParanoid" id="Q2FMG5"/>
<gene>
    <name evidence="10" type="ordered locus">Mhun_2009</name>
</gene>
<keyword evidence="3" id="KW-0500">Molybdenum</keyword>
<keyword evidence="7 8" id="KW-0472">Membrane</keyword>
<accession>Q2FMG5</accession>
<dbReference type="PANTHER" id="PTHR30406">
    <property type="entry name" value="SULFATE TRANSPORT SYSTEM PERMEASE PROTEIN"/>
    <property type="match status" value="1"/>
</dbReference>
<dbReference type="EMBL" id="CP000254">
    <property type="protein sequence ID" value="ABD41719.1"/>
    <property type="molecule type" value="Genomic_DNA"/>
</dbReference>
<dbReference type="SUPFAM" id="SSF161098">
    <property type="entry name" value="MetI-like"/>
    <property type="match status" value="1"/>
</dbReference>
<dbReference type="InterPro" id="IPR006469">
    <property type="entry name" value="NifC_ABC_porter"/>
</dbReference>
<sequence length="271" mass="29706">MMFHLQRMKNRPGFFYLAAFIGLILLFLYLALPLLALFLKTTPEEILLTLTEPFVIQSLTLSLFTTVITTIVLVIIGTPVAFIQSRYPYPGKKIVDTFIDLPLVLPPAVAGLALLLLWGRMGLLGKYLAVFSFTIPFTTLAVVMSQFFVASPLYIRQARSLFTQLEKGYEDVARTLGAGPFRVFCTITLPLCSFGLISGAIMAFARALGEFGATIMFAGNLPGVTQTMPLAIYTAMQKDMNAAVTISLLLVGISLFVMLLVRILSGEDKNA</sequence>
<dbReference type="eggNOG" id="arCOG00164">
    <property type="taxonomic scope" value="Archaea"/>
</dbReference>